<keyword evidence="6" id="KW-1278">Translocase</keyword>
<feature type="domain" description="FMN-binding" evidence="8">
    <location>
        <begin position="91"/>
        <end position="179"/>
    </location>
</feature>
<dbReference type="Pfam" id="PF04205">
    <property type="entry name" value="FMN_bind"/>
    <property type="match status" value="1"/>
</dbReference>
<dbReference type="HAMAP" id="MF_00479">
    <property type="entry name" value="RsxG_RnfG"/>
    <property type="match status" value="1"/>
</dbReference>
<comment type="subunit">
    <text evidence="6">The complex is composed of six subunits: RnfA, RnfB, RnfC, RnfD, RnfE and RnfG.</text>
</comment>
<dbReference type="PANTHER" id="PTHR36118:SF1">
    <property type="entry name" value="ION-TRANSLOCATING OXIDOREDUCTASE COMPLEX SUBUNIT G"/>
    <property type="match status" value="1"/>
</dbReference>
<dbReference type="Proteomes" id="UP000245125">
    <property type="component" value="Unassembled WGS sequence"/>
</dbReference>
<comment type="similarity">
    <text evidence="6">Belongs to the RnfG family.</text>
</comment>
<dbReference type="InterPro" id="IPR007329">
    <property type="entry name" value="FMN-bd"/>
</dbReference>
<dbReference type="GO" id="GO:0010181">
    <property type="term" value="F:FMN binding"/>
    <property type="evidence" value="ECO:0007669"/>
    <property type="project" value="InterPro"/>
</dbReference>
<name>A0A2U3QGC3_9BACT</name>
<keyword evidence="6 7" id="KW-1133">Transmembrane helix</keyword>
<keyword evidence="2 6" id="KW-0597">Phosphoprotein</keyword>
<keyword evidence="3 6" id="KW-0285">Flavoprotein</keyword>
<accession>A0A2U3QGC3</accession>
<evidence type="ECO:0000256" key="3">
    <source>
        <dbReference type="ARBA" id="ARBA00022630"/>
    </source>
</evidence>
<keyword evidence="10" id="KW-1185">Reference proteome</keyword>
<dbReference type="SMART" id="SM00900">
    <property type="entry name" value="FMN_bind"/>
    <property type="match status" value="1"/>
</dbReference>
<comment type="subcellular location">
    <subcellularLocation>
        <location evidence="6">Cell membrane</location>
        <topology evidence="6">Single-pass membrane protein</topology>
    </subcellularLocation>
</comment>
<dbReference type="GO" id="GO:0005886">
    <property type="term" value="C:plasma membrane"/>
    <property type="evidence" value="ECO:0007669"/>
    <property type="project" value="UniProtKB-SubCell"/>
</dbReference>
<keyword evidence="5 6" id="KW-0249">Electron transport</keyword>
<sequence length="196" mass="21895">MTGKDIIKVTLNLVIVYLIGGFILAFVYANASPRVFKNNEETEKKALKELVPDADANEKHEWSIHDKHAKYFIMKKSGETIGYVIQSFGKGYSSYINTFIATDKDFKVQKINILGHGETPGLGDEIETDWFKNQFKDKSIDHLKVIKGDTREDIQAISGATISSRAVTEDAVKNGVAFLIKTVKEGGNTDVKQQQH</sequence>
<comment type="cofactor">
    <cofactor evidence="6">
        <name>FMN</name>
        <dbReference type="ChEBI" id="CHEBI:58210"/>
    </cofactor>
</comment>
<evidence type="ECO:0000256" key="6">
    <source>
        <dbReference type="HAMAP-Rule" id="MF_00479"/>
    </source>
</evidence>
<evidence type="ECO:0000256" key="5">
    <source>
        <dbReference type="ARBA" id="ARBA00022982"/>
    </source>
</evidence>
<evidence type="ECO:0000256" key="7">
    <source>
        <dbReference type="SAM" id="Phobius"/>
    </source>
</evidence>
<dbReference type="PIRSF" id="PIRSF006091">
    <property type="entry name" value="E_trnsport_RnfG"/>
    <property type="match status" value="1"/>
</dbReference>
<dbReference type="PANTHER" id="PTHR36118">
    <property type="entry name" value="ION-TRANSLOCATING OXIDOREDUCTASE COMPLEX SUBUNIT G"/>
    <property type="match status" value="1"/>
</dbReference>
<keyword evidence="1 6" id="KW-0813">Transport</keyword>
<proteinExistence type="inferred from homology"/>
<organism evidence="9 10">
    <name type="scientific">Candidatus Sulfobium mesophilum</name>
    <dbReference type="NCBI Taxonomy" id="2016548"/>
    <lineage>
        <taxon>Bacteria</taxon>
        <taxon>Pseudomonadati</taxon>
        <taxon>Nitrospirota</taxon>
        <taxon>Nitrospiria</taxon>
        <taxon>Nitrospirales</taxon>
        <taxon>Nitrospiraceae</taxon>
        <taxon>Candidatus Sulfobium</taxon>
    </lineage>
</organism>
<keyword evidence="4 6" id="KW-0288">FMN</keyword>
<evidence type="ECO:0000256" key="1">
    <source>
        <dbReference type="ARBA" id="ARBA00022448"/>
    </source>
</evidence>
<protein>
    <recommendedName>
        <fullName evidence="6">Ion-translocating oxidoreductase complex subunit G</fullName>
        <ecNumber evidence="6">7.-.-.-</ecNumber>
    </recommendedName>
    <alternativeName>
        <fullName evidence="6">Rnf electron transport complex subunit G</fullName>
    </alternativeName>
</protein>
<keyword evidence="6 7" id="KW-0812">Transmembrane</keyword>
<evidence type="ECO:0000313" key="9">
    <source>
        <dbReference type="EMBL" id="SPQ00456.1"/>
    </source>
</evidence>
<feature type="modified residue" description="FMN phosphoryl threonine" evidence="6">
    <location>
        <position position="161"/>
    </location>
</feature>
<dbReference type="InterPro" id="IPR010209">
    <property type="entry name" value="Ion_transpt_RnfG/RsxG"/>
</dbReference>
<evidence type="ECO:0000256" key="2">
    <source>
        <dbReference type="ARBA" id="ARBA00022553"/>
    </source>
</evidence>
<evidence type="ECO:0000259" key="8">
    <source>
        <dbReference type="SMART" id="SM00900"/>
    </source>
</evidence>
<evidence type="ECO:0000313" key="10">
    <source>
        <dbReference type="Proteomes" id="UP000245125"/>
    </source>
</evidence>
<reference evidence="10" key="1">
    <citation type="submission" date="2018-03" db="EMBL/GenBank/DDBJ databases">
        <authorList>
            <person name="Zecchin S."/>
        </authorList>
    </citation>
    <scope>NUCLEOTIDE SEQUENCE [LARGE SCALE GENOMIC DNA]</scope>
</reference>
<feature type="transmembrane region" description="Helical" evidence="7">
    <location>
        <begin position="6"/>
        <end position="29"/>
    </location>
</feature>
<keyword evidence="6 7" id="KW-0472">Membrane</keyword>
<dbReference type="GO" id="GO:0022900">
    <property type="term" value="P:electron transport chain"/>
    <property type="evidence" value="ECO:0007669"/>
    <property type="project" value="UniProtKB-UniRule"/>
</dbReference>
<evidence type="ECO:0000256" key="4">
    <source>
        <dbReference type="ARBA" id="ARBA00022643"/>
    </source>
</evidence>
<dbReference type="GO" id="GO:0009055">
    <property type="term" value="F:electron transfer activity"/>
    <property type="evidence" value="ECO:0007669"/>
    <property type="project" value="InterPro"/>
</dbReference>
<dbReference type="EMBL" id="OUUY01000069">
    <property type="protein sequence ID" value="SPQ00456.1"/>
    <property type="molecule type" value="Genomic_DNA"/>
</dbReference>
<comment type="function">
    <text evidence="6">Part of a membrane-bound complex that couples electron transfer with translocation of ions across the membrane.</text>
</comment>
<gene>
    <name evidence="6" type="primary">rnfG</name>
    <name evidence="9" type="ORF">NBG4_240020</name>
</gene>
<dbReference type="EC" id="7.-.-.-" evidence="6"/>
<dbReference type="AlphaFoldDB" id="A0A2U3QGC3"/>
<keyword evidence="6" id="KW-1003">Cell membrane</keyword>
<dbReference type="OrthoDB" id="9794010at2"/>